<dbReference type="GO" id="GO:0016705">
    <property type="term" value="F:oxidoreductase activity, acting on paired donors, with incorporation or reduction of molecular oxygen"/>
    <property type="evidence" value="ECO:0007669"/>
    <property type="project" value="InterPro"/>
</dbReference>
<evidence type="ECO:0000256" key="10">
    <source>
        <dbReference type="ARBA" id="ARBA00023033"/>
    </source>
</evidence>
<keyword evidence="7" id="KW-1133">Transmembrane helix</keyword>
<keyword evidence="8 13" id="KW-0560">Oxidoreductase</keyword>
<evidence type="ECO:0000256" key="13">
    <source>
        <dbReference type="RuleBase" id="RU000461"/>
    </source>
</evidence>
<proteinExistence type="inferred from homology"/>
<dbReference type="CDD" id="cd11043">
    <property type="entry name" value="CYP90-like"/>
    <property type="match status" value="1"/>
</dbReference>
<accession>A0A8T2Y163</accession>
<dbReference type="InterPro" id="IPR036396">
    <property type="entry name" value="Cyt_P450_sf"/>
</dbReference>
<comment type="similarity">
    <text evidence="3 13">Belongs to the cytochrome P450 family.</text>
</comment>
<keyword evidence="9 12" id="KW-0408">Iron</keyword>
<evidence type="ECO:0000313" key="14">
    <source>
        <dbReference type="EMBL" id="KAH8498840.1"/>
    </source>
</evidence>
<dbReference type="AlphaFoldDB" id="A0A8T2Y163"/>
<dbReference type="GO" id="GO:0016132">
    <property type="term" value="P:brassinosteroid biosynthetic process"/>
    <property type="evidence" value="ECO:0007669"/>
    <property type="project" value="TreeGrafter"/>
</dbReference>
<comment type="caution">
    <text evidence="14">The sequence shown here is derived from an EMBL/GenBank/DDBJ whole genome shotgun (WGS) entry which is preliminary data.</text>
</comment>
<protein>
    <recommendedName>
        <fullName evidence="16">Cytochrome P450 87A3</fullName>
    </recommendedName>
</protein>
<dbReference type="PANTHER" id="PTHR24286:SF369">
    <property type="entry name" value="CYTOCHROME P450"/>
    <property type="match status" value="1"/>
</dbReference>
<keyword evidence="6 12" id="KW-0479">Metal-binding</keyword>
<reference evidence="14" key="1">
    <citation type="journal article" date="2021" name="J. Hered.">
        <title>Genome Assembly of Salicaceae Populus deltoides (Eastern Cottonwood) I-69 Based on Nanopore Sequencing and Hi-C Technologies.</title>
        <authorList>
            <person name="Bai S."/>
            <person name="Wu H."/>
            <person name="Zhang J."/>
            <person name="Pan Z."/>
            <person name="Zhao W."/>
            <person name="Li Z."/>
            <person name="Tong C."/>
        </authorList>
    </citation>
    <scope>NUCLEOTIDE SEQUENCE</scope>
    <source>
        <tissue evidence="14">Leaf</tissue>
    </source>
</reference>
<dbReference type="PRINTS" id="PR00385">
    <property type="entry name" value="P450"/>
</dbReference>
<dbReference type="PANTHER" id="PTHR24286">
    <property type="entry name" value="CYTOCHROME P450 26"/>
    <property type="match status" value="1"/>
</dbReference>
<organism evidence="14 15">
    <name type="scientific">Populus deltoides</name>
    <name type="common">Eastern poplar</name>
    <name type="synonym">Eastern cottonwood</name>
    <dbReference type="NCBI Taxonomy" id="3696"/>
    <lineage>
        <taxon>Eukaryota</taxon>
        <taxon>Viridiplantae</taxon>
        <taxon>Streptophyta</taxon>
        <taxon>Embryophyta</taxon>
        <taxon>Tracheophyta</taxon>
        <taxon>Spermatophyta</taxon>
        <taxon>Magnoliopsida</taxon>
        <taxon>eudicotyledons</taxon>
        <taxon>Gunneridae</taxon>
        <taxon>Pentapetalae</taxon>
        <taxon>rosids</taxon>
        <taxon>fabids</taxon>
        <taxon>Malpighiales</taxon>
        <taxon>Salicaceae</taxon>
        <taxon>Saliceae</taxon>
        <taxon>Populus</taxon>
    </lineage>
</organism>
<dbReference type="Pfam" id="PF00067">
    <property type="entry name" value="p450"/>
    <property type="match status" value="1"/>
</dbReference>
<evidence type="ECO:0000256" key="1">
    <source>
        <dbReference type="ARBA" id="ARBA00001971"/>
    </source>
</evidence>
<dbReference type="InterPro" id="IPR017972">
    <property type="entry name" value="Cyt_P450_CS"/>
</dbReference>
<name>A0A8T2Y163_POPDE</name>
<evidence type="ECO:0000313" key="15">
    <source>
        <dbReference type="Proteomes" id="UP000807159"/>
    </source>
</evidence>
<keyword evidence="4 12" id="KW-0349">Heme</keyword>
<evidence type="ECO:0000256" key="6">
    <source>
        <dbReference type="ARBA" id="ARBA00022723"/>
    </source>
</evidence>
<evidence type="ECO:0000256" key="3">
    <source>
        <dbReference type="ARBA" id="ARBA00010617"/>
    </source>
</evidence>
<dbReference type="SUPFAM" id="SSF48264">
    <property type="entry name" value="Cytochrome P450"/>
    <property type="match status" value="1"/>
</dbReference>
<dbReference type="GO" id="GO:0010268">
    <property type="term" value="P:brassinosteroid homeostasis"/>
    <property type="evidence" value="ECO:0007669"/>
    <property type="project" value="TreeGrafter"/>
</dbReference>
<gene>
    <name evidence="14" type="ORF">H0E87_017673</name>
</gene>
<dbReference type="InterPro" id="IPR002403">
    <property type="entry name" value="Cyt_P450_E_grp-IV"/>
</dbReference>
<comment type="subcellular location">
    <subcellularLocation>
        <location evidence="2">Membrane</location>
        <topology evidence="2">Single-pass membrane protein</topology>
    </subcellularLocation>
</comment>
<dbReference type="InterPro" id="IPR001128">
    <property type="entry name" value="Cyt_P450"/>
</dbReference>
<keyword evidence="11" id="KW-0472">Membrane</keyword>
<evidence type="ECO:0000256" key="4">
    <source>
        <dbReference type="ARBA" id="ARBA00022617"/>
    </source>
</evidence>
<comment type="cofactor">
    <cofactor evidence="1 12">
        <name>heme</name>
        <dbReference type="ChEBI" id="CHEBI:30413"/>
    </cofactor>
</comment>
<evidence type="ECO:0000256" key="8">
    <source>
        <dbReference type="ARBA" id="ARBA00023002"/>
    </source>
</evidence>
<keyword evidence="15" id="KW-1185">Reference proteome</keyword>
<dbReference type="PROSITE" id="PS00086">
    <property type="entry name" value="CYTOCHROME_P450"/>
    <property type="match status" value="1"/>
</dbReference>
<feature type="non-terminal residue" evidence="14">
    <location>
        <position position="1"/>
    </location>
</feature>
<dbReference type="GO" id="GO:0020037">
    <property type="term" value="F:heme binding"/>
    <property type="evidence" value="ECO:0007669"/>
    <property type="project" value="InterPro"/>
</dbReference>
<dbReference type="Gene3D" id="1.10.630.10">
    <property type="entry name" value="Cytochrome P450"/>
    <property type="match status" value="1"/>
</dbReference>
<evidence type="ECO:0000256" key="5">
    <source>
        <dbReference type="ARBA" id="ARBA00022692"/>
    </source>
</evidence>
<evidence type="ECO:0008006" key="16">
    <source>
        <dbReference type="Google" id="ProtNLM"/>
    </source>
</evidence>
<feature type="binding site" description="axial binding residue" evidence="12">
    <location>
        <position position="434"/>
    </location>
    <ligand>
        <name>heme</name>
        <dbReference type="ChEBI" id="CHEBI:30413"/>
    </ligand>
    <ligandPart>
        <name>Fe</name>
        <dbReference type="ChEBI" id="CHEBI:18248"/>
    </ligandPart>
</feature>
<evidence type="ECO:0000256" key="7">
    <source>
        <dbReference type="ARBA" id="ARBA00022989"/>
    </source>
</evidence>
<dbReference type="GO" id="GO:0004497">
    <property type="term" value="F:monooxygenase activity"/>
    <property type="evidence" value="ECO:0007669"/>
    <property type="project" value="UniProtKB-KW"/>
</dbReference>
<dbReference type="GO" id="GO:0016020">
    <property type="term" value="C:membrane"/>
    <property type="evidence" value="ECO:0007669"/>
    <property type="project" value="UniProtKB-SubCell"/>
</dbReference>
<dbReference type="GO" id="GO:0016125">
    <property type="term" value="P:sterol metabolic process"/>
    <property type="evidence" value="ECO:0007669"/>
    <property type="project" value="TreeGrafter"/>
</dbReference>
<dbReference type="GO" id="GO:0005506">
    <property type="term" value="F:iron ion binding"/>
    <property type="evidence" value="ECO:0007669"/>
    <property type="project" value="InterPro"/>
</dbReference>
<evidence type="ECO:0000256" key="11">
    <source>
        <dbReference type="ARBA" id="ARBA00023136"/>
    </source>
</evidence>
<evidence type="ECO:0000256" key="9">
    <source>
        <dbReference type="ARBA" id="ARBA00023004"/>
    </source>
</evidence>
<keyword evidence="10 13" id="KW-0503">Monooxygenase</keyword>
<dbReference type="EMBL" id="JACEGQ020000009">
    <property type="protein sequence ID" value="KAH8498840.1"/>
    <property type="molecule type" value="Genomic_DNA"/>
</dbReference>
<dbReference type="Proteomes" id="UP000807159">
    <property type="component" value="Chromosome 9"/>
</dbReference>
<dbReference type="PRINTS" id="PR00465">
    <property type="entry name" value="EP450IV"/>
</dbReference>
<keyword evidence="5" id="KW-0812">Transmembrane</keyword>
<evidence type="ECO:0000256" key="2">
    <source>
        <dbReference type="ARBA" id="ARBA00004167"/>
    </source>
</evidence>
<dbReference type="FunFam" id="1.10.630.10:FF:000020">
    <property type="entry name" value="Cytochrome P450 family protein"/>
    <property type="match status" value="1"/>
</dbReference>
<sequence length="485" mass="55521">LHPLPQEGGGEKEQKDVGNWIGCCRIGCGILYYSHLISKWKNPKIDGVLRPGSMGWPLIGETLQFIIPGRSLDLHPFVKKRMQKYGPIFKTSLVGRPVIVSTDYEMNKYILQHEGTLVELWYLDSFAKFFALEGETRVNAIGKVHRYLRSITLNHFGVESLKESLLPKIEDMLHTNLAKWATQGPVDVKQVISVMVFNFTANKIFGYDAENSREKLSENYTRIWNSFISLPLNIPGTSFHQCMQDREKMLKMLKNTLMERLNDPSKRRGDFLDQAIDDMETEKFLTVDFIPQLIFGILFASFESMSTTLTLTFKFLSENPRAEHDAIVKNRENPNSRLTWEEYRSMTFTQMVVNETLRISNIPPGPFRKALKDFQVKGYTVPAGWTVMIVTPAIQLNPETFKDPVTFNPWRWKELDQVTISKNFMPFGGGTRQCAGAEYSKLVLSTFLHILVTKYRFTKVKGGDVSRTPVISFGDGIQIKFTAKN</sequence>
<evidence type="ECO:0000256" key="12">
    <source>
        <dbReference type="PIRSR" id="PIRSR602403-1"/>
    </source>
</evidence>